<comment type="similarity">
    <text evidence="2">Belongs to the BCCT transporter (TC 2.A.15) family.</text>
</comment>
<evidence type="ECO:0000256" key="3">
    <source>
        <dbReference type="ARBA" id="ARBA00022448"/>
    </source>
</evidence>
<evidence type="ECO:0000256" key="4">
    <source>
        <dbReference type="ARBA" id="ARBA00022475"/>
    </source>
</evidence>
<keyword evidence="10" id="KW-1185">Reference proteome</keyword>
<feature type="transmembrane region" description="Helical" evidence="8">
    <location>
        <begin position="247"/>
        <end position="267"/>
    </location>
</feature>
<keyword evidence="7 8" id="KW-0472">Membrane</keyword>
<dbReference type="InterPro" id="IPR000060">
    <property type="entry name" value="BCCT_transptr"/>
</dbReference>
<feature type="transmembrane region" description="Helical" evidence="8">
    <location>
        <begin position="434"/>
        <end position="456"/>
    </location>
</feature>
<proteinExistence type="inferred from homology"/>
<evidence type="ECO:0000313" key="9">
    <source>
        <dbReference type="EMBL" id="GKT05783.1"/>
    </source>
</evidence>
<feature type="transmembrane region" description="Helical" evidence="8">
    <location>
        <begin position="213"/>
        <end position="235"/>
    </location>
</feature>
<dbReference type="Pfam" id="PF02028">
    <property type="entry name" value="BCCT"/>
    <property type="match status" value="1"/>
</dbReference>
<protein>
    <submittedName>
        <fullName evidence="9">Glycine/betaine ABC transporter</fullName>
    </submittedName>
</protein>
<evidence type="ECO:0000256" key="6">
    <source>
        <dbReference type="ARBA" id="ARBA00022989"/>
    </source>
</evidence>
<dbReference type="RefSeq" id="WP_407883310.1">
    <property type="nucleotide sequence ID" value="NZ_BQXO01000002.1"/>
</dbReference>
<keyword evidence="5 8" id="KW-0812">Transmembrane</keyword>
<reference evidence="9 10" key="1">
    <citation type="submission" date="2022-03" db="EMBL/GenBank/DDBJ databases">
        <title>Draft genome sequence of Furfurilactobacillus curtus JCM 31185.</title>
        <authorList>
            <person name="Suzuki S."/>
            <person name="Endo A."/>
            <person name="Kajikawa A."/>
        </authorList>
    </citation>
    <scope>NUCLEOTIDE SEQUENCE [LARGE SCALE GENOMIC DNA]</scope>
    <source>
        <strain evidence="9 10">JCM 31185</strain>
    </source>
</reference>
<feature type="transmembrane region" description="Helical" evidence="8">
    <location>
        <begin position="75"/>
        <end position="93"/>
    </location>
</feature>
<comment type="caution">
    <text evidence="9">The sequence shown here is derived from an EMBL/GenBank/DDBJ whole genome shotgun (WGS) entry which is preliminary data.</text>
</comment>
<evidence type="ECO:0000256" key="2">
    <source>
        <dbReference type="ARBA" id="ARBA00005658"/>
    </source>
</evidence>
<evidence type="ECO:0000256" key="5">
    <source>
        <dbReference type="ARBA" id="ARBA00022692"/>
    </source>
</evidence>
<feature type="transmembrane region" description="Helical" evidence="8">
    <location>
        <begin position="332"/>
        <end position="356"/>
    </location>
</feature>
<evidence type="ECO:0000256" key="8">
    <source>
        <dbReference type="SAM" id="Phobius"/>
    </source>
</evidence>
<keyword evidence="3" id="KW-0813">Transport</keyword>
<feature type="transmembrane region" description="Helical" evidence="8">
    <location>
        <begin position="129"/>
        <end position="150"/>
    </location>
</feature>
<feature type="transmembrane region" description="Helical" evidence="8">
    <location>
        <begin position="462"/>
        <end position="482"/>
    </location>
</feature>
<dbReference type="PANTHER" id="PTHR30047:SF7">
    <property type="entry name" value="HIGH-AFFINITY CHOLINE TRANSPORT PROTEIN"/>
    <property type="match status" value="1"/>
</dbReference>
<feature type="transmembrane region" description="Helical" evidence="8">
    <location>
        <begin position="171"/>
        <end position="193"/>
    </location>
</feature>
<dbReference type="EMBL" id="BQXO01000002">
    <property type="protein sequence ID" value="GKT05783.1"/>
    <property type="molecule type" value="Genomic_DNA"/>
</dbReference>
<evidence type="ECO:0000313" key="10">
    <source>
        <dbReference type="Proteomes" id="UP001628078"/>
    </source>
</evidence>
<evidence type="ECO:0000256" key="1">
    <source>
        <dbReference type="ARBA" id="ARBA00004651"/>
    </source>
</evidence>
<comment type="subcellular location">
    <subcellularLocation>
        <location evidence="1">Cell membrane</location>
        <topology evidence="1">Multi-pass membrane protein</topology>
    </subcellularLocation>
</comment>
<feature type="transmembrane region" description="Helical" evidence="8">
    <location>
        <begin position="389"/>
        <end position="422"/>
    </location>
</feature>
<evidence type="ECO:0000256" key="7">
    <source>
        <dbReference type="ARBA" id="ARBA00023136"/>
    </source>
</evidence>
<accession>A0ABQ5JTB1</accession>
<gene>
    <name evidence="9" type="ORF">JCM31185_10710</name>
</gene>
<organism evidence="9 10">
    <name type="scientific">Furfurilactobacillus curtus</name>
    <dbReference type="NCBI Taxonomy" id="1746200"/>
    <lineage>
        <taxon>Bacteria</taxon>
        <taxon>Bacillati</taxon>
        <taxon>Bacillota</taxon>
        <taxon>Bacilli</taxon>
        <taxon>Lactobacillales</taxon>
        <taxon>Lactobacillaceae</taxon>
        <taxon>Furfurilactobacillus</taxon>
    </lineage>
</organism>
<feature type="transmembrane region" description="Helical" evidence="8">
    <location>
        <begin position="302"/>
        <end position="320"/>
    </location>
</feature>
<dbReference type="Proteomes" id="UP001628078">
    <property type="component" value="Unassembled WGS sequence"/>
</dbReference>
<keyword evidence="4" id="KW-1003">Cell membrane</keyword>
<feature type="transmembrane region" description="Helical" evidence="8">
    <location>
        <begin position="35"/>
        <end position="54"/>
    </location>
</feature>
<dbReference type="PANTHER" id="PTHR30047">
    <property type="entry name" value="HIGH-AFFINITY CHOLINE TRANSPORT PROTEIN-RELATED"/>
    <property type="match status" value="1"/>
</dbReference>
<keyword evidence="6 8" id="KW-1133">Transmembrane helix</keyword>
<name>A0ABQ5JTB1_9LACO</name>
<sequence length="514" mass="55965">MILFGLVSLVLIIGGSAVQQSMNAILTLLTSHTEWLYLLIYIVNFCFFMALAFSKYGHIKLGKAGTKADYSGFQWGSMVFATGIDASILMLSATDPLAYLQHPAFGAKPFSTAAYVYANVCGQFNWGPMAWMMFATATIAIAYPMHVKGLPIQRLSSAMPMLAGPGRSRHLVRQIIDFLVVFGIMGGIGSSIGMEIPVIAKVLSALTGVADTIWLKLTLFGVLFILFALTVYAGLNKGIKRLSAWHIYLAIGFLIIVLLVGPTWRLLNGEGQTLSLLIQHFAALSANKANPGVNGFAQRQTMFYWGWWLAYMPVMGLFIARISRGKTIRQVIVGMLTYGVGGCLSFYAVLGGYTLWLQQSGTLDLVHILNTQGQAAVLAAMIQTLPFKIVMLLLFCLSCFVFLATTISSSAFIVASFTSLTLTGRQQPTRWNRMAWVVIFLVFSLGIVLVGGFTTVQAICTIAGFPLIFVAMALLVTIYQAVTTDPAMKKAAMIAPANERRERMRARISGNGTV</sequence>